<dbReference type="Gene3D" id="3.40.50.150">
    <property type="entry name" value="Vaccinia Virus protein VP39"/>
    <property type="match status" value="1"/>
</dbReference>
<dbReference type="Pfam" id="PF13649">
    <property type="entry name" value="Methyltransf_25"/>
    <property type="match status" value="1"/>
</dbReference>
<keyword evidence="7" id="KW-1185">Reference proteome</keyword>
<dbReference type="PROSITE" id="PS50937">
    <property type="entry name" value="HTH_MERR_2"/>
    <property type="match status" value="1"/>
</dbReference>
<dbReference type="GO" id="GO:0003700">
    <property type="term" value="F:DNA-binding transcription factor activity"/>
    <property type="evidence" value="ECO:0007669"/>
    <property type="project" value="InterPro"/>
</dbReference>
<organism evidence="6 7">
    <name type="scientific">Alkalicella caledoniensis</name>
    <dbReference type="NCBI Taxonomy" id="2731377"/>
    <lineage>
        <taxon>Bacteria</taxon>
        <taxon>Bacillati</taxon>
        <taxon>Bacillota</taxon>
        <taxon>Clostridia</taxon>
        <taxon>Eubacteriales</taxon>
        <taxon>Proteinivoracaceae</taxon>
        <taxon>Alkalicella</taxon>
    </lineage>
</organism>
<name>A0A7G9W8Q4_ALKCA</name>
<reference evidence="6 7" key="1">
    <citation type="submission" date="2020-07" db="EMBL/GenBank/DDBJ databases">
        <title>Alkalicella. sp. LB2 genome.</title>
        <authorList>
            <person name="Postec A."/>
            <person name="Quemeneur M."/>
        </authorList>
    </citation>
    <scope>NUCLEOTIDE SEQUENCE [LARGE SCALE GENOMIC DNA]</scope>
    <source>
        <strain evidence="6 7">LB2</strain>
    </source>
</reference>
<evidence type="ECO:0000259" key="5">
    <source>
        <dbReference type="PROSITE" id="PS50937"/>
    </source>
</evidence>
<dbReference type="InterPro" id="IPR047057">
    <property type="entry name" value="MerR_fam"/>
</dbReference>
<evidence type="ECO:0000256" key="4">
    <source>
        <dbReference type="ARBA" id="ARBA00023163"/>
    </source>
</evidence>
<dbReference type="PANTHER" id="PTHR30204">
    <property type="entry name" value="REDOX-CYCLING DRUG-SENSING TRANSCRIPTIONAL ACTIVATOR SOXR"/>
    <property type="match status" value="1"/>
</dbReference>
<dbReference type="Pfam" id="PF13411">
    <property type="entry name" value="MerR_1"/>
    <property type="match status" value="1"/>
</dbReference>
<dbReference type="Proteomes" id="UP000516160">
    <property type="component" value="Chromosome"/>
</dbReference>
<dbReference type="InterPro" id="IPR009061">
    <property type="entry name" value="DNA-bd_dom_put_sf"/>
</dbReference>
<gene>
    <name evidence="6" type="ORF">HYG86_09970</name>
</gene>
<dbReference type="Gene3D" id="1.10.1660.10">
    <property type="match status" value="1"/>
</dbReference>
<dbReference type="SUPFAM" id="SSF46955">
    <property type="entry name" value="Putative DNA-binding domain"/>
    <property type="match status" value="1"/>
</dbReference>
<dbReference type="AlphaFoldDB" id="A0A7G9W8Q4"/>
<dbReference type="KEGG" id="acae:HYG86_09970"/>
<dbReference type="CDD" id="cd00592">
    <property type="entry name" value="HTH_MerR-like"/>
    <property type="match status" value="1"/>
</dbReference>
<sequence>MNTKEACNKLGLTQKGLRVYEEKGLVIPKRKENGYRDYSDKDLLKLREIMLFKDLGFSLEEIKTLLDKNIDDEDNFARSLYFQKQAISKKILALRNIEKTLKDSLEDILNDNSNNEVHFDTMERVLEKNKRLMVNWVDQWNFDAWARKYDESIHSNNDELKLFEDYHVVMGEVRKEIDTTNPESILDLGCGTGNLTGLYADKCDVFGIDQSLEMLLQCKKKYPHMSLKLGNFLDATYINGVRFDCIATTFAYHHLTQGEKEKAIDNMLESLKPHGKIVIGDLMFLNESKREAKRKEYISMGREDLWEIVEEEFYGDVEKLKKYVEKKGVKFQYKHLVNFTWLIVIGG</sequence>
<keyword evidence="2" id="KW-0805">Transcription regulation</keyword>
<keyword evidence="1" id="KW-0678">Repressor</keyword>
<keyword evidence="3" id="KW-0238">DNA-binding</keyword>
<evidence type="ECO:0000256" key="1">
    <source>
        <dbReference type="ARBA" id="ARBA00022491"/>
    </source>
</evidence>
<dbReference type="PANTHER" id="PTHR30204:SF69">
    <property type="entry name" value="MERR-FAMILY TRANSCRIPTIONAL REGULATOR"/>
    <property type="match status" value="1"/>
</dbReference>
<evidence type="ECO:0000313" key="7">
    <source>
        <dbReference type="Proteomes" id="UP000516160"/>
    </source>
</evidence>
<keyword evidence="4" id="KW-0804">Transcription</keyword>
<evidence type="ECO:0000313" key="6">
    <source>
        <dbReference type="EMBL" id="QNO15066.1"/>
    </source>
</evidence>
<dbReference type="InterPro" id="IPR041698">
    <property type="entry name" value="Methyltransf_25"/>
</dbReference>
<dbReference type="EMBL" id="CP058559">
    <property type="protein sequence ID" value="QNO15066.1"/>
    <property type="molecule type" value="Genomic_DNA"/>
</dbReference>
<feature type="domain" description="HTH merR-type" evidence="5">
    <location>
        <begin position="1"/>
        <end position="68"/>
    </location>
</feature>
<dbReference type="InterPro" id="IPR029063">
    <property type="entry name" value="SAM-dependent_MTases_sf"/>
</dbReference>
<evidence type="ECO:0000256" key="2">
    <source>
        <dbReference type="ARBA" id="ARBA00023015"/>
    </source>
</evidence>
<proteinExistence type="predicted"/>
<dbReference type="InterPro" id="IPR000551">
    <property type="entry name" value="MerR-type_HTH_dom"/>
</dbReference>
<dbReference type="RefSeq" id="WP_213165430.1">
    <property type="nucleotide sequence ID" value="NZ_CP058559.1"/>
</dbReference>
<dbReference type="GO" id="GO:0003677">
    <property type="term" value="F:DNA binding"/>
    <property type="evidence" value="ECO:0007669"/>
    <property type="project" value="UniProtKB-KW"/>
</dbReference>
<evidence type="ECO:0000256" key="3">
    <source>
        <dbReference type="ARBA" id="ARBA00023125"/>
    </source>
</evidence>
<dbReference type="SMART" id="SM00422">
    <property type="entry name" value="HTH_MERR"/>
    <property type="match status" value="1"/>
</dbReference>
<dbReference type="CDD" id="cd02440">
    <property type="entry name" value="AdoMet_MTases"/>
    <property type="match status" value="1"/>
</dbReference>
<accession>A0A7G9W8Q4</accession>
<dbReference type="SUPFAM" id="SSF53335">
    <property type="entry name" value="S-adenosyl-L-methionine-dependent methyltransferases"/>
    <property type="match status" value="1"/>
</dbReference>
<protein>
    <submittedName>
        <fullName evidence="6">MerR family transcriptional regulator</fullName>
    </submittedName>
</protein>